<proteinExistence type="predicted"/>
<feature type="transmembrane region" description="Helical" evidence="1">
    <location>
        <begin position="65"/>
        <end position="86"/>
    </location>
</feature>
<accession>A0A4Q0AJL7</accession>
<gene>
    <name evidence="2" type="ORF">EOT04_00620</name>
</gene>
<feature type="transmembrane region" description="Helical" evidence="1">
    <location>
        <begin position="93"/>
        <end position="115"/>
    </location>
</feature>
<sequence length="167" mass="17349">MSSMIYLTLLALFAGLFVLAWLARRRFGVLGMALAAGAILSQNLADSLVNLLLSSGAPPLFLSLNLRLLVPSLLILLPSLLLMLAGPKYFGRLTALVGAAGYAALGSLLLLGPVGDAVSGIQPLGAPSFLDAISRYRTSLVALLIVLAVIDAFGIHAAKPAGKHRPH</sequence>
<protein>
    <submittedName>
        <fullName evidence="2">Uncharacterized protein</fullName>
    </submittedName>
</protein>
<keyword evidence="3" id="KW-1185">Reference proteome</keyword>
<reference evidence="2" key="1">
    <citation type="submission" date="2019-01" db="EMBL/GenBank/DDBJ databases">
        <title>Genomic signatures and co-occurrence patterns of the ultra-small Saccharimodia (Patescibacteria phylum) suggest a symbiotic lifestyle.</title>
        <authorList>
            <person name="Lemos L."/>
            <person name="Medeiros J."/>
            <person name="Andreote F."/>
            <person name="Fernandes G."/>
            <person name="Varani A."/>
            <person name="Oliveira G."/>
            <person name="Pylro V."/>
        </authorList>
    </citation>
    <scope>NUCLEOTIDE SEQUENCE [LARGE SCALE GENOMIC DNA]</scope>
    <source>
        <strain evidence="2">AMD01</strain>
    </source>
</reference>
<keyword evidence="1" id="KW-0472">Membrane</keyword>
<keyword evidence="1" id="KW-1133">Transmembrane helix</keyword>
<evidence type="ECO:0000313" key="2">
    <source>
        <dbReference type="EMBL" id="RWZ79749.1"/>
    </source>
</evidence>
<organism evidence="2 3">
    <name type="scientific">Candidatus Chaera renei</name>
    <dbReference type="NCBI Taxonomy" id="2506947"/>
    <lineage>
        <taxon>Bacteria</taxon>
        <taxon>Candidatus Saccharimonadota</taxon>
        <taxon>Candidatus Saccharimonadia</taxon>
        <taxon>Candidatus Saccharimonadales</taxon>
        <taxon>Candidatus Saccharimonadaceae</taxon>
        <taxon>Candidatus Chaera</taxon>
    </lineage>
</organism>
<dbReference type="Proteomes" id="UP000289269">
    <property type="component" value="Unassembled WGS sequence"/>
</dbReference>
<name>A0A4Q0AJL7_9BACT</name>
<evidence type="ECO:0000256" key="1">
    <source>
        <dbReference type="SAM" id="Phobius"/>
    </source>
</evidence>
<feature type="transmembrane region" description="Helical" evidence="1">
    <location>
        <begin position="135"/>
        <end position="158"/>
    </location>
</feature>
<keyword evidence="1" id="KW-0812">Transmembrane</keyword>
<comment type="caution">
    <text evidence="2">The sequence shown here is derived from an EMBL/GenBank/DDBJ whole genome shotgun (WGS) entry which is preliminary data.</text>
</comment>
<evidence type="ECO:0000313" key="3">
    <source>
        <dbReference type="Proteomes" id="UP000289269"/>
    </source>
</evidence>
<dbReference type="EMBL" id="SCKW01000003">
    <property type="protein sequence ID" value="RWZ79749.1"/>
    <property type="molecule type" value="Genomic_DNA"/>
</dbReference>
<dbReference type="AlphaFoldDB" id="A0A4Q0AJL7"/>